<dbReference type="Proteomes" id="UP001219355">
    <property type="component" value="Chromosome 4"/>
</dbReference>
<keyword evidence="2" id="KW-1185">Reference proteome</keyword>
<dbReference type="AlphaFoldDB" id="A0AAF0DM57"/>
<accession>A0AAF0DM57</accession>
<evidence type="ECO:0000313" key="2">
    <source>
        <dbReference type="Proteomes" id="UP001219355"/>
    </source>
</evidence>
<reference evidence="1" key="1">
    <citation type="submission" date="2023-03" db="EMBL/GenBank/DDBJ databases">
        <title>Emydomyces testavorans Genome Sequence.</title>
        <authorList>
            <person name="Hoyer L."/>
        </authorList>
    </citation>
    <scope>NUCLEOTIDE SEQUENCE</scope>
    <source>
        <strain evidence="1">16-2883</strain>
    </source>
</reference>
<proteinExistence type="predicted"/>
<dbReference type="EMBL" id="CP120630">
    <property type="protein sequence ID" value="WEW61329.1"/>
    <property type="molecule type" value="Genomic_DNA"/>
</dbReference>
<gene>
    <name evidence="1" type="ORF">PRK78_006819</name>
</gene>
<sequence>MDARTDTGFEFWASLLNARGDLAGKFWLGAVALEVGQSRAAIGAESIGETSVLRGARPEQDETPAKTYRARWDGWELGTREADSGEKNKDLGELHFVLRNDKIKLNCCRMTGMFERILDLFSTKRAVSRYKKERENHEIWGDVEWDFIVLPDLPSGS</sequence>
<name>A0AAF0DM57_9EURO</name>
<protein>
    <submittedName>
        <fullName evidence="1">Uncharacterized protein</fullName>
    </submittedName>
</protein>
<evidence type="ECO:0000313" key="1">
    <source>
        <dbReference type="EMBL" id="WEW61329.1"/>
    </source>
</evidence>
<organism evidence="1 2">
    <name type="scientific">Emydomyces testavorans</name>
    <dbReference type="NCBI Taxonomy" id="2070801"/>
    <lineage>
        <taxon>Eukaryota</taxon>
        <taxon>Fungi</taxon>
        <taxon>Dikarya</taxon>
        <taxon>Ascomycota</taxon>
        <taxon>Pezizomycotina</taxon>
        <taxon>Eurotiomycetes</taxon>
        <taxon>Eurotiomycetidae</taxon>
        <taxon>Onygenales</taxon>
        <taxon>Nannizziopsiaceae</taxon>
        <taxon>Emydomyces</taxon>
    </lineage>
</organism>